<dbReference type="InterPro" id="IPR016161">
    <property type="entry name" value="Ald_DH/histidinol_DH"/>
</dbReference>
<dbReference type="Proteomes" id="UP000782312">
    <property type="component" value="Unassembled WGS sequence"/>
</dbReference>
<evidence type="ECO:0000256" key="3">
    <source>
        <dbReference type="PROSITE-ProRule" id="PRU10007"/>
    </source>
</evidence>
<dbReference type="FunFam" id="3.40.605.10:FF:000005">
    <property type="entry name" value="Succinate-semialdehyde dehydrogenase I"/>
    <property type="match status" value="1"/>
</dbReference>
<dbReference type="InterPro" id="IPR016162">
    <property type="entry name" value="Ald_DH_N"/>
</dbReference>
<evidence type="ECO:0000259" key="5">
    <source>
        <dbReference type="Pfam" id="PF00171"/>
    </source>
</evidence>
<dbReference type="FunFam" id="3.40.309.10:FF:000004">
    <property type="entry name" value="Succinate-semialdehyde dehydrogenase I"/>
    <property type="match status" value="1"/>
</dbReference>
<name>A0A932MMH5_UNCTE</name>
<evidence type="ECO:0000256" key="2">
    <source>
        <dbReference type="ARBA" id="ARBA00023002"/>
    </source>
</evidence>
<organism evidence="6 7">
    <name type="scientific">Tectimicrobiota bacterium</name>
    <dbReference type="NCBI Taxonomy" id="2528274"/>
    <lineage>
        <taxon>Bacteria</taxon>
        <taxon>Pseudomonadati</taxon>
        <taxon>Nitrospinota/Tectimicrobiota group</taxon>
        <taxon>Candidatus Tectimicrobiota</taxon>
    </lineage>
</organism>
<dbReference type="EMBL" id="JACPUR010000004">
    <property type="protein sequence ID" value="MBI3126552.1"/>
    <property type="molecule type" value="Genomic_DNA"/>
</dbReference>
<dbReference type="InterPro" id="IPR016163">
    <property type="entry name" value="Ald_DH_C"/>
</dbReference>
<proteinExistence type="inferred from homology"/>
<dbReference type="InterPro" id="IPR029510">
    <property type="entry name" value="Ald_DH_CS_GLU"/>
</dbReference>
<accession>A0A932MMH5</accession>
<evidence type="ECO:0000256" key="4">
    <source>
        <dbReference type="RuleBase" id="RU003345"/>
    </source>
</evidence>
<dbReference type="AlphaFoldDB" id="A0A932MMH5"/>
<dbReference type="SUPFAM" id="SSF53720">
    <property type="entry name" value="ALDH-like"/>
    <property type="match status" value="1"/>
</dbReference>
<dbReference type="PANTHER" id="PTHR43353:SF5">
    <property type="entry name" value="SUCCINATE-SEMIALDEHYDE DEHYDROGENASE, MITOCHONDRIAL"/>
    <property type="match status" value="1"/>
</dbReference>
<reference evidence="6" key="1">
    <citation type="submission" date="2020-07" db="EMBL/GenBank/DDBJ databases">
        <title>Huge and variable diversity of episymbiotic CPR bacteria and DPANN archaea in groundwater ecosystems.</title>
        <authorList>
            <person name="He C.Y."/>
            <person name="Keren R."/>
            <person name="Whittaker M."/>
            <person name="Farag I.F."/>
            <person name="Doudna J."/>
            <person name="Cate J.H.D."/>
            <person name="Banfield J.F."/>
        </authorList>
    </citation>
    <scope>NUCLEOTIDE SEQUENCE</scope>
    <source>
        <strain evidence="6">NC_groundwater_763_Ag_S-0.2um_68_21</strain>
    </source>
</reference>
<dbReference type="PANTHER" id="PTHR43353">
    <property type="entry name" value="SUCCINATE-SEMIALDEHYDE DEHYDROGENASE, MITOCHONDRIAL"/>
    <property type="match status" value="1"/>
</dbReference>
<dbReference type="PROSITE" id="PS00687">
    <property type="entry name" value="ALDEHYDE_DEHYDR_GLU"/>
    <property type="match status" value="1"/>
</dbReference>
<dbReference type="InterPro" id="IPR015590">
    <property type="entry name" value="Aldehyde_DH_dom"/>
</dbReference>
<dbReference type="CDD" id="cd07103">
    <property type="entry name" value="ALDH_F5_SSADH_GabD"/>
    <property type="match status" value="1"/>
</dbReference>
<dbReference type="GO" id="GO:0009450">
    <property type="term" value="P:gamma-aminobutyric acid catabolic process"/>
    <property type="evidence" value="ECO:0007669"/>
    <property type="project" value="TreeGrafter"/>
</dbReference>
<comment type="similarity">
    <text evidence="1 4">Belongs to the aldehyde dehydrogenase family.</text>
</comment>
<evidence type="ECO:0000313" key="7">
    <source>
        <dbReference type="Proteomes" id="UP000782312"/>
    </source>
</evidence>
<dbReference type="InterPro" id="IPR050740">
    <property type="entry name" value="Aldehyde_DH_Superfamily"/>
</dbReference>
<keyword evidence="2 4" id="KW-0560">Oxidoreductase</keyword>
<feature type="domain" description="Aldehyde dehydrogenase" evidence="5">
    <location>
        <begin position="7"/>
        <end position="472"/>
    </location>
</feature>
<evidence type="ECO:0000313" key="6">
    <source>
        <dbReference type="EMBL" id="MBI3126552.1"/>
    </source>
</evidence>
<dbReference type="Gene3D" id="3.40.309.10">
    <property type="entry name" value="Aldehyde Dehydrogenase, Chain A, domain 2"/>
    <property type="match status" value="1"/>
</dbReference>
<feature type="active site" evidence="3">
    <location>
        <position position="244"/>
    </location>
</feature>
<evidence type="ECO:0000256" key="1">
    <source>
        <dbReference type="ARBA" id="ARBA00009986"/>
    </source>
</evidence>
<comment type="caution">
    <text evidence="6">The sequence shown here is derived from an EMBL/GenBank/DDBJ whole genome shotgun (WGS) entry which is preliminary data.</text>
</comment>
<dbReference type="FunFam" id="3.40.605.10:FF:000026">
    <property type="entry name" value="Aldehyde dehydrogenase, putative"/>
    <property type="match status" value="1"/>
</dbReference>
<sequence>MYINGQWVEAEGRGRFEVRDPANGNLVATVADGGVPEVRRAIDAAHAAFPGWASTPGKERGALLRKAEAQMSERLEEIARLMTLENGKPFAESKGEVGFSIGYFNWYAEEARRAYGETVPSPFKNKRLWVQASPVGVVGAITPWNFPANMITRKIAPAMAAGCTVVLRPASATPLTALAIARACHEAGIPPGVLNVVTGSKSRPMAAEMMENPKVKKIGFTGSTEVGKALMEQAARQIKRITFELGGNAPFIVFDDADFDAAVDGAVAIKYLRVGGQSCICANRIYVQESIAQKFTEAFVAKVKALKVGPGFEPGMQVGPLINEETRKGIHALVEDAKKRGAKVLAGGDYMREGAYAKGYFYAPTVMVDVKDDWPVCQEEIFGPVAPILTFKTEEELIRRANDTIFGLACYLYTKDMSRVVRVTEQLDYGLIGVNDAAGYTHEIPFGGFKQSGLGREGGREGLEMYLEVKSVVVNLGS</sequence>
<protein>
    <submittedName>
        <fullName evidence="6">NAD-dependent succinate-semialdehyde dehydrogenase</fullName>
    </submittedName>
</protein>
<dbReference type="GO" id="GO:0004777">
    <property type="term" value="F:succinate-semialdehyde dehydrogenase (NAD+) activity"/>
    <property type="evidence" value="ECO:0007669"/>
    <property type="project" value="TreeGrafter"/>
</dbReference>
<dbReference type="Pfam" id="PF00171">
    <property type="entry name" value="Aldedh"/>
    <property type="match status" value="1"/>
</dbReference>
<dbReference type="Gene3D" id="3.40.605.10">
    <property type="entry name" value="Aldehyde Dehydrogenase, Chain A, domain 1"/>
    <property type="match status" value="1"/>
</dbReference>
<gene>
    <name evidence="6" type="ORF">HYZ11_02995</name>
</gene>